<protein>
    <submittedName>
        <fullName evidence="1">Uncharacterized protein</fullName>
    </submittedName>
</protein>
<dbReference type="STRING" id="8469.M7C616"/>
<dbReference type="InterPro" id="IPR031747">
    <property type="entry name" value="TMEM232"/>
</dbReference>
<dbReference type="PANTHER" id="PTHR28651:SF1">
    <property type="entry name" value="TRANSMEMBRANE PROTEIN 232"/>
    <property type="match status" value="1"/>
</dbReference>
<proteinExistence type="predicted"/>
<accession>M7C616</accession>
<dbReference type="AlphaFoldDB" id="M7C616"/>
<gene>
    <name evidence="1" type="ORF">UY3_02875</name>
</gene>
<organism evidence="1 2">
    <name type="scientific">Chelonia mydas</name>
    <name type="common">Green sea-turtle</name>
    <name type="synonym">Chelonia agassizi</name>
    <dbReference type="NCBI Taxonomy" id="8469"/>
    <lineage>
        <taxon>Eukaryota</taxon>
        <taxon>Metazoa</taxon>
        <taxon>Chordata</taxon>
        <taxon>Craniata</taxon>
        <taxon>Vertebrata</taxon>
        <taxon>Euteleostomi</taxon>
        <taxon>Archelosauria</taxon>
        <taxon>Testudinata</taxon>
        <taxon>Testudines</taxon>
        <taxon>Cryptodira</taxon>
        <taxon>Durocryptodira</taxon>
        <taxon>Americhelydia</taxon>
        <taxon>Chelonioidea</taxon>
        <taxon>Cheloniidae</taxon>
        <taxon>Chelonia</taxon>
    </lineage>
</organism>
<reference evidence="2" key="1">
    <citation type="journal article" date="2013" name="Nat. Genet.">
        <title>The draft genomes of soft-shell turtle and green sea turtle yield insights into the development and evolution of the turtle-specific body plan.</title>
        <authorList>
            <person name="Wang Z."/>
            <person name="Pascual-Anaya J."/>
            <person name="Zadissa A."/>
            <person name="Li W."/>
            <person name="Niimura Y."/>
            <person name="Huang Z."/>
            <person name="Li C."/>
            <person name="White S."/>
            <person name="Xiong Z."/>
            <person name="Fang D."/>
            <person name="Wang B."/>
            <person name="Ming Y."/>
            <person name="Chen Y."/>
            <person name="Zheng Y."/>
            <person name="Kuraku S."/>
            <person name="Pignatelli M."/>
            <person name="Herrero J."/>
            <person name="Beal K."/>
            <person name="Nozawa M."/>
            <person name="Li Q."/>
            <person name="Wang J."/>
            <person name="Zhang H."/>
            <person name="Yu L."/>
            <person name="Shigenobu S."/>
            <person name="Wang J."/>
            <person name="Liu J."/>
            <person name="Flicek P."/>
            <person name="Searle S."/>
            <person name="Wang J."/>
            <person name="Kuratani S."/>
            <person name="Yin Y."/>
            <person name="Aken B."/>
            <person name="Zhang G."/>
            <person name="Irie N."/>
        </authorList>
    </citation>
    <scope>NUCLEOTIDE SEQUENCE [LARGE SCALE GENOMIC DNA]</scope>
</reference>
<dbReference type="Proteomes" id="UP000031443">
    <property type="component" value="Unassembled WGS sequence"/>
</dbReference>
<dbReference type="PANTHER" id="PTHR28651">
    <property type="entry name" value="TRANSMEMBRANE PROTEIN 232"/>
    <property type="match status" value="1"/>
</dbReference>
<name>M7C616_CHEMY</name>
<dbReference type="EMBL" id="KB515362">
    <property type="protein sequence ID" value="EMP39923.1"/>
    <property type="molecule type" value="Genomic_DNA"/>
</dbReference>
<keyword evidence="2" id="KW-1185">Reference proteome</keyword>
<evidence type="ECO:0000313" key="2">
    <source>
        <dbReference type="Proteomes" id="UP000031443"/>
    </source>
</evidence>
<feature type="non-terminal residue" evidence="1">
    <location>
        <position position="1"/>
    </location>
</feature>
<dbReference type="Pfam" id="PF15877">
    <property type="entry name" value="TMEM232"/>
    <property type="match status" value="1"/>
</dbReference>
<sequence length="121" mass="13542">GYFFRNPLEITEKFIQKFNDATNPQDKEDLLELAKKMLARCKRRSGLGTLGSGKHVDLPVAWAEAIILAQCKGEIQEEAAPQCPILTVKSVQTLLVRMRTADTRSIAWKCKSNLITVVAVR</sequence>
<evidence type="ECO:0000313" key="1">
    <source>
        <dbReference type="EMBL" id="EMP39923.1"/>
    </source>
</evidence>